<evidence type="ECO:0000259" key="6">
    <source>
        <dbReference type="Pfam" id="PF12698"/>
    </source>
</evidence>
<reference evidence="7 8" key="1">
    <citation type="journal article" date="2007" name="Int. J. Syst. Evol. Microbiol.">
        <title>Paenibacillus ginsengarvi sp. nov., isolated from soil from ginseng cultivation.</title>
        <authorList>
            <person name="Yoon M.H."/>
            <person name="Ten L.N."/>
            <person name="Im W.T."/>
        </authorList>
    </citation>
    <scope>NUCLEOTIDE SEQUENCE [LARGE SCALE GENOMIC DNA]</scope>
    <source>
        <strain evidence="7 8">KCTC 13059</strain>
    </source>
</reference>
<accession>A0A3B0C849</accession>
<dbReference type="RefSeq" id="WP_120748913.1">
    <property type="nucleotide sequence ID" value="NZ_RBAH01000014.1"/>
</dbReference>
<dbReference type="PANTHER" id="PTHR43077">
    <property type="entry name" value="TRANSPORT PERMEASE YVFS-RELATED"/>
    <property type="match status" value="1"/>
</dbReference>
<dbReference type="InterPro" id="IPR017500">
    <property type="entry name" value="Phage_infect_YhgE_N"/>
</dbReference>
<dbReference type="GO" id="GO:0016020">
    <property type="term" value="C:membrane"/>
    <property type="evidence" value="ECO:0007669"/>
    <property type="project" value="UniProtKB-SubCell"/>
</dbReference>
<keyword evidence="4 5" id="KW-0472">Membrane</keyword>
<comment type="subcellular location">
    <subcellularLocation>
        <location evidence="1">Membrane</location>
        <topology evidence="1">Multi-pass membrane protein</topology>
    </subcellularLocation>
</comment>
<sequence>MKPILRLYASDMRGLFRNWAAAVIVLGLAVLPSLYAWFNIVASWDPYSQTGGLPVAVTNLDQGASLRGRALNLGDEIVSSLKDNRNIGWTFTDKEEAIRGVEHGDYYACIIIPDTFSERIATVLSDVPQKAELVYYVNEKINAVSPKITGKGASGIIEQVNRNFIQTANGTIFRIFNEIGIELQAELPTLLTLRDTVFKLETMTPEIEQAAAVAAGDIRKAEQIVAGVQARLPDVIRLAQMSEQLAEKLSAALDSGSKAIESAGPFVEQNLQLLKTASDAVAQTTGLLRDNKIDPAVKTAALALLSRRLSVASDVTGSLLSLFERLGSFAGGDKLKQAAARLAQLQTGLQRQKALVDTAQQAVAGGGALSEQILAELEKLSLEASGVIGDLLARYATDIQPAIVRGFAAAKQAADTAASVLRDANRSMPDVQRIVNDAAQGLALGGKAVDEATARLPDAAAKLRELAGRIRALEQEGSLEELISLLRKDASKESEFFAEPVVLTEHRLFPIPNYGSAMSPFFSTLSLWVGALLLVSLLTVDVHGGDGEALRSHHVYFGRFLTFWSIAMVQSLFVTIGDMALLHTYVANPGMFVLFGVLISSLFMLIVYTLVSIFGNVGKAMAIVLLVLQLSGSGGTFPIQVTPAFFQAIHPFLPFTYAISIMREAVGGIVRDIVVRDACILGVYAALALVLGVTLKEWINRVSTKLVNKAKESKLIH</sequence>
<evidence type="ECO:0000256" key="5">
    <source>
        <dbReference type="SAM" id="Phobius"/>
    </source>
</evidence>
<dbReference type="InterPro" id="IPR017501">
    <property type="entry name" value="Phage_infect_YhgE_C"/>
</dbReference>
<keyword evidence="3 5" id="KW-1133">Transmembrane helix</keyword>
<dbReference type="GO" id="GO:0140359">
    <property type="term" value="F:ABC-type transporter activity"/>
    <property type="evidence" value="ECO:0007669"/>
    <property type="project" value="InterPro"/>
</dbReference>
<feature type="domain" description="ABC-2 type transporter transmembrane" evidence="6">
    <location>
        <begin position="30"/>
        <end position="166"/>
    </location>
</feature>
<evidence type="ECO:0000256" key="2">
    <source>
        <dbReference type="ARBA" id="ARBA00022692"/>
    </source>
</evidence>
<dbReference type="EMBL" id="RBAH01000014">
    <property type="protein sequence ID" value="RKN80658.1"/>
    <property type="molecule type" value="Genomic_DNA"/>
</dbReference>
<name>A0A3B0C849_9BACL</name>
<dbReference type="Pfam" id="PF12698">
    <property type="entry name" value="ABC2_membrane_3"/>
    <property type="match status" value="1"/>
</dbReference>
<gene>
    <name evidence="7" type="ORF">D7M11_19450</name>
</gene>
<protein>
    <submittedName>
        <fullName evidence="7">YhgE/Pip domain-containing protein</fullName>
    </submittedName>
</protein>
<proteinExistence type="predicted"/>
<feature type="transmembrane region" description="Helical" evidence="5">
    <location>
        <begin position="620"/>
        <end position="639"/>
    </location>
</feature>
<comment type="caution">
    <text evidence="7">The sequence shown here is derived from an EMBL/GenBank/DDBJ whole genome shotgun (WGS) entry which is preliminary data.</text>
</comment>
<evidence type="ECO:0000256" key="1">
    <source>
        <dbReference type="ARBA" id="ARBA00004141"/>
    </source>
</evidence>
<dbReference type="NCBIfam" id="TIGR03062">
    <property type="entry name" value="pip_yhgE_Cterm"/>
    <property type="match status" value="1"/>
</dbReference>
<evidence type="ECO:0000313" key="7">
    <source>
        <dbReference type="EMBL" id="RKN80658.1"/>
    </source>
</evidence>
<keyword evidence="2 5" id="KW-0812">Transmembrane</keyword>
<evidence type="ECO:0000313" key="8">
    <source>
        <dbReference type="Proteomes" id="UP000282311"/>
    </source>
</evidence>
<evidence type="ECO:0000256" key="3">
    <source>
        <dbReference type="ARBA" id="ARBA00022989"/>
    </source>
</evidence>
<dbReference type="InterPro" id="IPR051328">
    <property type="entry name" value="T7SS_ABC-Transporter"/>
</dbReference>
<organism evidence="7 8">
    <name type="scientific">Paenibacillus ginsengarvi</name>
    <dbReference type="NCBI Taxonomy" id="400777"/>
    <lineage>
        <taxon>Bacteria</taxon>
        <taxon>Bacillati</taxon>
        <taxon>Bacillota</taxon>
        <taxon>Bacilli</taxon>
        <taxon>Bacillales</taxon>
        <taxon>Paenibacillaceae</taxon>
        <taxon>Paenibacillus</taxon>
    </lineage>
</organism>
<dbReference type="AlphaFoldDB" id="A0A3B0C849"/>
<dbReference type="NCBIfam" id="TIGR03061">
    <property type="entry name" value="pip_yhgE_Nterm"/>
    <property type="match status" value="1"/>
</dbReference>
<dbReference type="OrthoDB" id="9811483at2"/>
<feature type="transmembrane region" description="Helical" evidence="5">
    <location>
        <begin position="592"/>
        <end position="613"/>
    </location>
</feature>
<dbReference type="Gene3D" id="3.40.1710.10">
    <property type="entry name" value="abc type-2 transporter like domain"/>
    <property type="match status" value="1"/>
</dbReference>
<feature type="transmembrane region" description="Helical" evidence="5">
    <location>
        <begin position="674"/>
        <end position="695"/>
    </location>
</feature>
<dbReference type="InterPro" id="IPR013525">
    <property type="entry name" value="ABC2_TM"/>
</dbReference>
<dbReference type="Proteomes" id="UP000282311">
    <property type="component" value="Unassembled WGS sequence"/>
</dbReference>
<feature type="transmembrane region" description="Helical" evidence="5">
    <location>
        <begin position="561"/>
        <end position="586"/>
    </location>
</feature>
<dbReference type="PANTHER" id="PTHR43077:SF10">
    <property type="entry name" value="TRANSPORT PERMEASE PROTEIN"/>
    <property type="match status" value="1"/>
</dbReference>
<feature type="transmembrane region" description="Helical" evidence="5">
    <location>
        <begin position="521"/>
        <end position="540"/>
    </location>
</feature>
<keyword evidence="8" id="KW-1185">Reference proteome</keyword>
<evidence type="ECO:0000256" key="4">
    <source>
        <dbReference type="ARBA" id="ARBA00023136"/>
    </source>
</evidence>